<reference evidence="2" key="1">
    <citation type="submission" date="2019-05" db="EMBL/GenBank/DDBJ databases">
        <title>Annotation for the trematode Paragonimus heterotremus.</title>
        <authorList>
            <person name="Choi Y.-J."/>
        </authorList>
    </citation>
    <scope>NUCLEOTIDE SEQUENCE</scope>
    <source>
        <strain evidence="2">LC</strain>
    </source>
</reference>
<organism evidence="2 3">
    <name type="scientific">Paragonimus heterotremus</name>
    <dbReference type="NCBI Taxonomy" id="100268"/>
    <lineage>
        <taxon>Eukaryota</taxon>
        <taxon>Metazoa</taxon>
        <taxon>Spiralia</taxon>
        <taxon>Lophotrochozoa</taxon>
        <taxon>Platyhelminthes</taxon>
        <taxon>Trematoda</taxon>
        <taxon>Digenea</taxon>
        <taxon>Plagiorchiida</taxon>
        <taxon>Troglotremata</taxon>
        <taxon>Troglotrematidae</taxon>
        <taxon>Paragonimus</taxon>
    </lineage>
</organism>
<keyword evidence="3" id="KW-1185">Reference proteome</keyword>
<feature type="compositionally biased region" description="Acidic residues" evidence="1">
    <location>
        <begin position="1"/>
        <end position="24"/>
    </location>
</feature>
<dbReference type="EMBL" id="LUCH01011475">
    <property type="protein sequence ID" value="KAF5395582.1"/>
    <property type="molecule type" value="Genomic_DNA"/>
</dbReference>
<protein>
    <submittedName>
        <fullName evidence="2">Uncharacterized protein</fullName>
    </submittedName>
</protein>
<gene>
    <name evidence="2" type="ORF">PHET_11883</name>
</gene>
<dbReference type="Proteomes" id="UP000748531">
    <property type="component" value="Unassembled WGS sequence"/>
</dbReference>
<comment type="caution">
    <text evidence="2">The sequence shown here is derived from an EMBL/GenBank/DDBJ whole genome shotgun (WGS) entry which is preliminary data.</text>
</comment>
<sequence length="135" mass="14836">MHYAGDEAEEGEVNDGSDAEEGDSDPNYIGDNSPRHPRTSLPRAGVAELKTKLQLGAAGILNNVENSSVSYYMTNSSENGTFYPPRVGRSMPHSSANISNTFEPHEFNNAVSTFQDEIQVRIGMEFLSIPCILYY</sequence>
<evidence type="ECO:0000313" key="3">
    <source>
        <dbReference type="Proteomes" id="UP000748531"/>
    </source>
</evidence>
<feature type="region of interest" description="Disordered" evidence="1">
    <location>
        <begin position="1"/>
        <end position="45"/>
    </location>
</feature>
<evidence type="ECO:0000313" key="2">
    <source>
        <dbReference type="EMBL" id="KAF5395582.1"/>
    </source>
</evidence>
<dbReference type="AlphaFoldDB" id="A0A8J4SKS9"/>
<dbReference type="OrthoDB" id="10657112at2759"/>
<proteinExistence type="predicted"/>
<accession>A0A8J4SKS9</accession>
<name>A0A8J4SKS9_9TREM</name>
<evidence type="ECO:0000256" key="1">
    <source>
        <dbReference type="SAM" id="MobiDB-lite"/>
    </source>
</evidence>